<dbReference type="AlphaFoldDB" id="A0A372IKE1"/>
<dbReference type="SUPFAM" id="SSF101874">
    <property type="entry name" value="YceI-like"/>
    <property type="match status" value="1"/>
</dbReference>
<evidence type="ECO:0000256" key="1">
    <source>
        <dbReference type="SAM" id="SignalP"/>
    </source>
</evidence>
<comment type="caution">
    <text evidence="3">The sequence shown here is derived from an EMBL/GenBank/DDBJ whole genome shotgun (WGS) entry which is preliminary data.</text>
</comment>
<feature type="signal peptide" evidence="1">
    <location>
        <begin position="1"/>
        <end position="28"/>
    </location>
</feature>
<proteinExistence type="predicted"/>
<keyword evidence="1" id="KW-0732">Signal</keyword>
<reference evidence="3 4" key="1">
    <citation type="submission" date="2018-08" db="EMBL/GenBank/DDBJ databases">
        <title>Acidipila sp. 4G-K13, an acidobacterium isolated from forest soil.</title>
        <authorList>
            <person name="Gao Z.-H."/>
            <person name="Qiu L.-H."/>
        </authorList>
    </citation>
    <scope>NUCLEOTIDE SEQUENCE [LARGE SCALE GENOMIC DNA]</scope>
    <source>
        <strain evidence="3 4">4G-K13</strain>
    </source>
</reference>
<dbReference type="PROSITE" id="PS51257">
    <property type="entry name" value="PROKAR_LIPOPROTEIN"/>
    <property type="match status" value="1"/>
</dbReference>
<organism evidence="3 4">
    <name type="scientific">Paracidobacterium acidisoli</name>
    <dbReference type="NCBI Taxonomy" id="2303751"/>
    <lineage>
        <taxon>Bacteria</taxon>
        <taxon>Pseudomonadati</taxon>
        <taxon>Acidobacteriota</taxon>
        <taxon>Terriglobia</taxon>
        <taxon>Terriglobales</taxon>
        <taxon>Acidobacteriaceae</taxon>
        <taxon>Paracidobacterium</taxon>
    </lineage>
</organism>
<protein>
    <submittedName>
        <fullName evidence="3">YceI family protein</fullName>
    </submittedName>
</protein>
<gene>
    <name evidence="3" type="ORF">D0Y96_17365</name>
</gene>
<evidence type="ECO:0000313" key="3">
    <source>
        <dbReference type="EMBL" id="RFU15430.1"/>
    </source>
</evidence>
<dbReference type="InterPro" id="IPR036761">
    <property type="entry name" value="TTHA0802/YceI-like_sf"/>
</dbReference>
<dbReference type="PANTHER" id="PTHR34406">
    <property type="entry name" value="PROTEIN YCEI"/>
    <property type="match status" value="1"/>
</dbReference>
<dbReference type="Proteomes" id="UP000264702">
    <property type="component" value="Unassembled WGS sequence"/>
</dbReference>
<accession>A0A372IKE1</accession>
<sequence>MRPICLRFRFASMCALALLACFVPAAVAQSTSQVTVHLDPSQTQIHWTLQGNMHTVHGTFQLKGGLITFDPASGVAEGEVLVDAASGQSGEGARDRRMQSDVLESPRYPQIIFHPQKVSGTVKPGDAQNVTVDGTFTLHGKDHPLTLALKVEADAGGHVTASTHFVIPYVAWGMKNPSNFLFRVDKEVAIDVEAKGTVEGLKP</sequence>
<dbReference type="EMBL" id="QVQT01000006">
    <property type="protein sequence ID" value="RFU15430.1"/>
    <property type="molecule type" value="Genomic_DNA"/>
</dbReference>
<name>A0A372IKE1_9BACT</name>
<dbReference type="Gene3D" id="2.40.128.110">
    <property type="entry name" value="Lipid/polyisoprenoid-binding, YceI-like"/>
    <property type="match status" value="1"/>
</dbReference>
<keyword evidence="4" id="KW-1185">Reference proteome</keyword>
<evidence type="ECO:0000313" key="4">
    <source>
        <dbReference type="Proteomes" id="UP000264702"/>
    </source>
</evidence>
<dbReference type="Pfam" id="PF04264">
    <property type="entry name" value="YceI"/>
    <property type="match status" value="1"/>
</dbReference>
<feature type="chain" id="PRO_5016902925" evidence="1">
    <location>
        <begin position="29"/>
        <end position="203"/>
    </location>
</feature>
<dbReference type="PANTHER" id="PTHR34406:SF1">
    <property type="entry name" value="PROTEIN YCEI"/>
    <property type="match status" value="1"/>
</dbReference>
<feature type="domain" description="Lipid/polyisoprenoid-binding YceI-like" evidence="2">
    <location>
        <begin position="35"/>
        <end position="197"/>
    </location>
</feature>
<evidence type="ECO:0000259" key="2">
    <source>
        <dbReference type="SMART" id="SM00867"/>
    </source>
</evidence>
<dbReference type="SMART" id="SM00867">
    <property type="entry name" value="YceI"/>
    <property type="match status" value="1"/>
</dbReference>
<dbReference type="InterPro" id="IPR007372">
    <property type="entry name" value="Lipid/polyisoprenoid-bd_YceI"/>
</dbReference>